<dbReference type="Proteomes" id="UP001139559">
    <property type="component" value="Unassembled WGS sequence"/>
</dbReference>
<dbReference type="EMBL" id="JAJHVV010000002">
    <property type="protein sequence ID" value="MCK6262608.1"/>
    <property type="molecule type" value="Genomic_DNA"/>
</dbReference>
<dbReference type="Gene3D" id="3.60.10.10">
    <property type="entry name" value="Endonuclease/exonuclease/phosphatase"/>
    <property type="match status" value="1"/>
</dbReference>
<gene>
    <name evidence="2" type="ORF">KP803_04895</name>
</gene>
<sequence>MKQQYLLMLTLVLALVGTASTYSIFSVSDQPSVTKVDSTTSSTLQCHKESVTQAIDSDGGLEVLVWNIYKQNRPNWQQALNTLSSTSNLILLQEASMTESLKRWVLDKKWQGNQVEAFKAFDVSSGVLTLASYSPSIACAYLEVEPWLRLPKSALYSLYALSNGEELAVVNIHAVNFTYGVEEYRQQLKVLAEELDTHKGPIIFAGDFNSWNEERMAEMGLVIDRLALKTVHFSPDNRTEFINGLALDHLFYRGLTLETAEAPTSDASDHNPLIVRFML</sequence>
<feature type="domain" description="Endonuclease/exonuclease/phosphatase" evidence="1">
    <location>
        <begin position="65"/>
        <end position="270"/>
    </location>
</feature>
<comment type="caution">
    <text evidence="2">The sequence shown here is derived from an EMBL/GenBank/DDBJ whole genome shotgun (WGS) entry which is preliminary data.</text>
</comment>
<evidence type="ECO:0000313" key="3">
    <source>
        <dbReference type="Proteomes" id="UP001139559"/>
    </source>
</evidence>
<dbReference type="GO" id="GO:0004519">
    <property type="term" value="F:endonuclease activity"/>
    <property type="evidence" value="ECO:0007669"/>
    <property type="project" value="UniProtKB-KW"/>
</dbReference>
<dbReference type="Pfam" id="PF03372">
    <property type="entry name" value="Exo_endo_phos"/>
    <property type="match status" value="1"/>
</dbReference>
<organism evidence="2 3">
    <name type="scientific">Vibrio amylolyticus</name>
    <dbReference type="NCBI Taxonomy" id="2847292"/>
    <lineage>
        <taxon>Bacteria</taxon>
        <taxon>Pseudomonadati</taxon>
        <taxon>Pseudomonadota</taxon>
        <taxon>Gammaproteobacteria</taxon>
        <taxon>Vibrionales</taxon>
        <taxon>Vibrionaceae</taxon>
        <taxon>Vibrio</taxon>
    </lineage>
</organism>
<evidence type="ECO:0000259" key="1">
    <source>
        <dbReference type="Pfam" id="PF03372"/>
    </source>
</evidence>
<dbReference type="NCBIfam" id="NF003842">
    <property type="entry name" value="PRK05421.1-4"/>
    <property type="match status" value="1"/>
</dbReference>
<keyword evidence="3" id="KW-1185">Reference proteome</keyword>
<dbReference type="AlphaFoldDB" id="A0A9X1XIR3"/>
<dbReference type="NCBIfam" id="NF003841">
    <property type="entry name" value="PRK05421.1-3"/>
    <property type="match status" value="1"/>
</dbReference>
<accession>A0A9X1XIR3</accession>
<dbReference type="InterPro" id="IPR036691">
    <property type="entry name" value="Endo/exonu/phosph_ase_sf"/>
</dbReference>
<name>A0A9X1XIR3_9VIBR</name>
<dbReference type="NCBIfam" id="NF003840">
    <property type="entry name" value="PRK05421.1-2"/>
    <property type="match status" value="1"/>
</dbReference>
<reference evidence="2" key="1">
    <citation type="submission" date="2021-11" db="EMBL/GenBank/DDBJ databases">
        <title>Vibrio ZSDE26 sp. nov. and Vibrio ZSDZ34 sp. nov., isolated from coastal seawater in Qingdao.</title>
        <authorList>
            <person name="Zhang P."/>
        </authorList>
    </citation>
    <scope>NUCLEOTIDE SEQUENCE</scope>
    <source>
        <strain evidence="2">ZSDE26</strain>
    </source>
</reference>
<keyword evidence="2" id="KW-0540">Nuclease</keyword>
<keyword evidence="2" id="KW-0378">Hydrolase</keyword>
<dbReference type="RefSeq" id="WP_248007711.1">
    <property type="nucleotide sequence ID" value="NZ_JAJHVV010000002.1"/>
</dbReference>
<keyword evidence="2" id="KW-0255">Endonuclease</keyword>
<dbReference type="InterPro" id="IPR005135">
    <property type="entry name" value="Endo/exonuclease/phosphatase"/>
</dbReference>
<evidence type="ECO:0000313" key="2">
    <source>
        <dbReference type="EMBL" id="MCK6262608.1"/>
    </source>
</evidence>
<proteinExistence type="predicted"/>
<protein>
    <submittedName>
        <fullName evidence="2">Endonuclease/exonuclease/phosphatase family protein</fullName>
    </submittedName>
</protein>
<dbReference type="SUPFAM" id="SSF56219">
    <property type="entry name" value="DNase I-like"/>
    <property type="match status" value="1"/>
</dbReference>